<dbReference type="GO" id="GO:0004867">
    <property type="term" value="F:serine-type endopeptidase inhibitor activity"/>
    <property type="evidence" value="ECO:0007669"/>
    <property type="project" value="TreeGrafter"/>
</dbReference>
<dbReference type="Pfam" id="PF00095">
    <property type="entry name" value="WAP"/>
    <property type="match status" value="11"/>
</dbReference>
<dbReference type="PROSITE" id="PS51390">
    <property type="entry name" value="WAP"/>
    <property type="match status" value="14"/>
</dbReference>
<evidence type="ECO:0000313" key="6">
    <source>
        <dbReference type="Proteomes" id="UP001295444"/>
    </source>
</evidence>
<keyword evidence="1 3" id="KW-0732">Signal</keyword>
<dbReference type="InterPro" id="IPR008197">
    <property type="entry name" value="WAP_dom"/>
</dbReference>
<feature type="domain" description="WAP" evidence="4">
    <location>
        <begin position="122"/>
        <end position="171"/>
    </location>
</feature>
<organism evidence="5 6">
    <name type="scientific">Pelobates cultripes</name>
    <name type="common">Western spadefoot toad</name>
    <dbReference type="NCBI Taxonomy" id="61616"/>
    <lineage>
        <taxon>Eukaryota</taxon>
        <taxon>Metazoa</taxon>
        <taxon>Chordata</taxon>
        <taxon>Craniata</taxon>
        <taxon>Vertebrata</taxon>
        <taxon>Euteleostomi</taxon>
        <taxon>Amphibia</taxon>
        <taxon>Batrachia</taxon>
        <taxon>Anura</taxon>
        <taxon>Pelobatoidea</taxon>
        <taxon>Pelobatidae</taxon>
        <taxon>Pelobates</taxon>
    </lineage>
</organism>
<feature type="domain" description="WAP" evidence="4">
    <location>
        <begin position="620"/>
        <end position="669"/>
    </location>
</feature>
<feature type="domain" description="WAP" evidence="4">
    <location>
        <begin position="271"/>
        <end position="320"/>
    </location>
</feature>
<dbReference type="InterPro" id="IPR036645">
    <property type="entry name" value="Elafin-like_sf"/>
</dbReference>
<evidence type="ECO:0000256" key="1">
    <source>
        <dbReference type="ARBA" id="ARBA00022729"/>
    </source>
</evidence>
<name>A0AAD1R9I7_PELCU</name>
<evidence type="ECO:0000256" key="3">
    <source>
        <dbReference type="SAM" id="SignalP"/>
    </source>
</evidence>
<feature type="domain" description="WAP" evidence="4">
    <location>
        <begin position="569"/>
        <end position="618"/>
    </location>
</feature>
<feature type="domain" description="WAP" evidence="4">
    <location>
        <begin position="372"/>
        <end position="419"/>
    </location>
</feature>
<dbReference type="SUPFAM" id="SSF57256">
    <property type="entry name" value="Elafin-like"/>
    <property type="match status" value="11"/>
</dbReference>
<dbReference type="Gene3D" id="4.10.75.10">
    <property type="entry name" value="Elafin-like"/>
    <property type="match status" value="10"/>
</dbReference>
<dbReference type="EMBL" id="OW240913">
    <property type="protein sequence ID" value="CAH2245385.1"/>
    <property type="molecule type" value="Genomic_DNA"/>
</dbReference>
<dbReference type="AlphaFoldDB" id="A0AAD1R9I7"/>
<accession>A0AAD1R9I7</accession>
<dbReference type="GO" id="GO:0005615">
    <property type="term" value="C:extracellular space"/>
    <property type="evidence" value="ECO:0007669"/>
    <property type="project" value="TreeGrafter"/>
</dbReference>
<evidence type="ECO:0000259" key="4">
    <source>
        <dbReference type="PROSITE" id="PS51390"/>
    </source>
</evidence>
<proteinExistence type="predicted"/>
<feature type="domain" description="WAP" evidence="4">
    <location>
        <begin position="223"/>
        <end position="270"/>
    </location>
</feature>
<dbReference type="SMART" id="SM00286">
    <property type="entry name" value="PTI"/>
    <property type="match status" value="10"/>
</dbReference>
<dbReference type="GO" id="GO:0045087">
    <property type="term" value="P:innate immune response"/>
    <property type="evidence" value="ECO:0007669"/>
    <property type="project" value="TreeGrafter"/>
</dbReference>
<feature type="domain" description="WAP" evidence="4">
    <location>
        <begin position="322"/>
        <end position="371"/>
    </location>
</feature>
<feature type="domain" description="WAP" evidence="4">
    <location>
        <begin position="22"/>
        <end position="73"/>
    </location>
</feature>
<dbReference type="Proteomes" id="UP001295444">
    <property type="component" value="Chromosome 02"/>
</dbReference>
<sequence length="774" mass="82047">MSTVCILLGLLLYSVATWATEPADLDLLNVCPPFDPSICPLAKPEPDECKFDSPCPSGKKCCCSNCGWKCVTPVQVRPGRCPPIKAKCLMPLPEPKCQTDSDCLGKKKCCNICGNSCWDPAEEPHGVCPVSEIEKGKSLVCPSVLCSQDSDCAADEKCCVSGDGQKCVKPSSDLDLLNVCPPFDPSICPLAKPGPDDCKFDSPCPSGKKCCCSNCGWKCVPPVQVRPGRCPPIKAKCLMPLPEPKCQTDSDCPGKQKCCNICGNSCWDPAEEPHGVCPVSEIKKGKSLVCPSVLCSRDSDCAADEKCCVSGDGQKCVKPSSDLDLLNVCPPFDPSICPLAKPGPDDCKFDSPCPSGKKCCCSNCGWKCVPPVQVKPGRCPPIVVRCKFPPPEPTCQADRDCPGKQKCCNICGNSCWNPAEEPHGVCPVGETKKRKSLVCPSVLCSRDSDCAADEKCCVSGDGQKCVKPSPDLELLNVCPPFDPSICPLAKPGPDDCKFDGPCPSGKKCCCSNCGWKCVTPVQVRPGRCPPIKAKCLLPLPKPKCQTDSDCPGKQKCCNICGNSCWDPAEEPHGVCPVSEIKKGKSLVCPSVLCSRDSDCAADEKCCVSGDGQKCVKPSSDLDLLNVCPPFDPSICPLAKPGPDDCKFDSPCPSGKKCCCSNCGWKCVPPGQVRPGRCPPIVVRCKFPPPEPTCQADRDCPGKQKCCNICGNSCWNPAEEPHGVCPVGETEKRKSLVCPSVLCSRDSDCAADEKCCVSGDGQKCVKPSPGGADLV</sequence>
<feature type="signal peptide" evidence="3">
    <location>
        <begin position="1"/>
        <end position="19"/>
    </location>
</feature>
<gene>
    <name evidence="5" type="ORF">PECUL_23A058844</name>
</gene>
<keyword evidence="2" id="KW-1015">Disulfide bond</keyword>
<dbReference type="PRINTS" id="PR00003">
    <property type="entry name" value="4DISULPHCORE"/>
</dbReference>
<dbReference type="SMART" id="SM00217">
    <property type="entry name" value="WAP"/>
    <property type="match status" value="15"/>
</dbReference>
<dbReference type="PANTHER" id="PTHR19441">
    <property type="entry name" value="WHEY ACDIC PROTEIN WAP"/>
    <property type="match status" value="1"/>
</dbReference>
<dbReference type="PANTHER" id="PTHR19441:SF30">
    <property type="entry name" value="ELAFIN"/>
    <property type="match status" value="1"/>
</dbReference>
<dbReference type="InterPro" id="IPR050514">
    <property type="entry name" value="WAP_four-disulfide_core"/>
</dbReference>
<evidence type="ECO:0000256" key="2">
    <source>
        <dbReference type="ARBA" id="ARBA00023157"/>
    </source>
</evidence>
<reference evidence="5" key="1">
    <citation type="submission" date="2022-03" db="EMBL/GenBank/DDBJ databases">
        <authorList>
            <person name="Alioto T."/>
            <person name="Alioto T."/>
            <person name="Gomez Garrido J."/>
        </authorList>
    </citation>
    <scope>NUCLEOTIDE SEQUENCE</scope>
</reference>
<feature type="domain" description="WAP" evidence="4">
    <location>
        <begin position="670"/>
        <end position="717"/>
    </location>
</feature>
<evidence type="ECO:0000313" key="5">
    <source>
        <dbReference type="EMBL" id="CAH2245385.1"/>
    </source>
</evidence>
<feature type="domain" description="WAP" evidence="4">
    <location>
        <begin position="74"/>
        <end position="121"/>
    </location>
</feature>
<protein>
    <submittedName>
        <fullName evidence="5">Neurogenic locus notch homolog 3-like isoform X1</fullName>
    </submittedName>
</protein>
<feature type="chain" id="PRO_5042191792" evidence="3">
    <location>
        <begin position="20"/>
        <end position="774"/>
    </location>
</feature>
<feature type="domain" description="WAP" evidence="4">
    <location>
        <begin position="420"/>
        <end position="469"/>
    </location>
</feature>
<feature type="domain" description="WAP" evidence="4">
    <location>
        <begin position="173"/>
        <end position="222"/>
    </location>
</feature>
<feature type="domain" description="WAP" evidence="4">
    <location>
        <begin position="718"/>
        <end position="767"/>
    </location>
</feature>
<keyword evidence="6" id="KW-1185">Reference proteome</keyword>
<dbReference type="GO" id="GO:0019731">
    <property type="term" value="P:antibacterial humoral response"/>
    <property type="evidence" value="ECO:0007669"/>
    <property type="project" value="TreeGrafter"/>
</dbReference>
<feature type="domain" description="WAP" evidence="4">
    <location>
        <begin position="521"/>
        <end position="568"/>
    </location>
</feature>